<evidence type="ECO:0000256" key="3">
    <source>
        <dbReference type="ARBA" id="ARBA00047417"/>
    </source>
</evidence>
<evidence type="ECO:0000313" key="8">
    <source>
        <dbReference type="Proteomes" id="UP000237798"/>
    </source>
</evidence>
<dbReference type="Proteomes" id="UP000237798">
    <property type="component" value="Unassembled WGS sequence"/>
</dbReference>
<comment type="PTM">
    <text evidence="6">Cleaved by autocatalysis into a large and a small subunit.</text>
</comment>
<dbReference type="Pfam" id="PF01019">
    <property type="entry name" value="G_glu_transpept"/>
    <property type="match status" value="1"/>
</dbReference>
<dbReference type="InterPro" id="IPR052896">
    <property type="entry name" value="GGT-like_enzyme"/>
</dbReference>
<comment type="catalytic activity">
    <reaction evidence="2 6">
        <text>glutathione + H2O = L-cysteinylglycine + L-glutamate</text>
        <dbReference type="Rhea" id="RHEA:28807"/>
        <dbReference type="ChEBI" id="CHEBI:15377"/>
        <dbReference type="ChEBI" id="CHEBI:29985"/>
        <dbReference type="ChEBI" id="CHEBI:57925"/>
        <dbReference type="ChEBI" id="CHEBI:61694"/>
        <dbReference type="EC" id="3.4.19.13"/>
    </reaction>
</comment>
<dbReference type="SUPFAM" id="SSF56235">
    <property type="entry name" value="N-terminal nucleophile aminohydrolases (Ntn hydrolases)"/>
    <property type="match status" value="1"/>
</dbReference>
<comment type="catalytic activity">
    <reaction evidence="3 6">
        <text>an N-terminal (5-L-glutamyl)-[peptide] + an alpha-amino acid = 5-L-glutamyl amino acid + an N-terminal L-alpha-aminoacyl-[peptide]</text>
        <dbReference type="Rhea" id="RHEA:23904"/>
        <dbReference type="Rhea" id="RHEA-COMP:9780"/>
        <dbReference type="Rhea" id="RHEA-COMP:9795"/>
        <dbReference type="ChEBI" id="CHEBI:77644"/>
        <dbReference type="ChEBI" id="CHEBI:78597"/>
        <dbReference type="ChEBI" id="CHEBI:78599"/>
        <dbReference type="ChEBI" id="CHEBI:78608"/>
        <dbReference type="EC" id="2.3.2.2"/>
    </reaction>
</comment>
<dbReference type="PANTHER" id="PTHR43881">
    <property type="entry name" value="GAMMA-GLUTAMYLTRANSPEPTIDASE (AFU_ORTHOLOGUE AFUA_4G13580)"/>
    <property type="match status" value="1"/>
</dbReference>
<dbReference type="InterPro" id="IPR043137">
    <property type="entry name" value="GGT_ssub_C"/>
</dbReference>
<dbReference type="GO" id="GO:0006751">
    <property type="term" value="P:glutathione catabolic process"/>
    <property type="evidence" value="ECO:0007669"/>
    <property type="project" value="UniProtKB-UniRule"/>
</dbReference>
<dbReference type="UniPathway" id="UPA00204"/>
<name>A0A2T0BNZ3_9CLOT</name>
<dbReference type="PANTHER" id="PTHR43881:SF1">
    <property type="entry name" value="GAMMA-GLUTAMYLTRANSPEPTIDASE (AFU_ORTHOLOGUE AFUA_4G13580)"/>
    <property type="match status" value="1"/>
</dbReference>
<dbReference type="GO" id="GO:0036374">
    <property type="term" value="F:glutathione hydrolase activity"/>
    <property type="evidence" value="ECO:0007669"/>
    <property type="project" value="UniProtKB-UniRule"/>
</dbReference>
<evidence type="ECO:0000256" key="4">
    <source>
        <dbReference type="PIRSR" id="PIRSR600101-1"/>
    </source>
</evidence>
<dbReference type="OrthoDB" id="9781342at2"/>
<dbReference type="EC" id="2.3.2.2" evidence="6"/>
<comment type="pathway">
    <text evidence="6">Sulfur metabolism; glutathione metabolism.</text>
</comment>
<keyword evidence="8" id="KW-1185">Reference proteome</keyword>
<accession>A0A2T0BNZ3</accession>
<dbReference type="AlphaFoldDB" id="A0A2T0BNZ3"/>
<evidence type="ECO:0000256" key="6">
    <source>
        <dbReference type="RuleBase" id="RU368036"/>
    </source>
</evidence>
<keyword evidence="6" id="KW-0317">Glutathione biosynthesis</keyword>
<keyword evidence="6" id="KW-0865">Zymogen</keyword>
<protein>
    <recommendedName>
        <fullName evidence="6">Glutathione hydrolase proenzyme</fullName>
        <ecNumber evidence="6">2.3.2.2</ecNumber>
        <ecNumber evidence="6">3.4.19.13</ecNumber>
    </recommendedName>
    <component>
        <recommendedName>
            <fullName evidence="6">Glutathione hydrolase large chain</fullName>
        </recommendedName>
    </component>
    <component>
        <recommendedName>
            <fullName evidence="6">Glutathione hydrolase small chain</fullName>
        </recommendedName>
    </component>
</protein>
<dbReference type="InterPro" id="IPR000101">
    <property type="entry name" value="GGT_peptidase"/>
</dbReference>
<dbReference type="InterPro" id="IPR029055">
    <property type="entry name" value="Ntn_hydrolases_N"/>
</dbReference>
<dbReference type="GO" id="GO:0103068">
    <property type="term" value="F:leukotriene C4 gamma-glutamyl transferase activity"/>
    <property type="evidence" value="ECO:0007669"/>
    <property type="project" value="UniProtKB-EC"/>
</dbReference>
<organism evidence="7 8">
    <name type="scientific">Clostridium luticellarii</name>
    <dbReference type="NCBI Taxonomy" id="1691940"/>
    <lineage>
        <taxon>Bacteria</taxon>
        <taxon>Bacillati</taxon>
        <taxon>Bacillota</taxon>
        <taxon>Clostridia</taxon>
        <taxon>Eubacteriales</taxon>
        <taxon>Clostridiaceae</taxon>
        <taxon>Clostridium</taxon>
    </lineage>
</organism>
<proteinExistence type="inferred from homology"/>
<sequence>MKLNSLYNPYKTIRNTSYGKNGMVATSQNFAAEAGFEILRTGGNAVDAAVATAAALTVCEPTSNGIGGDAFAIVYHNGKLYGLNSSGPSPKNISIDILKRNGYKQMPMLGWEAVNVPGVPAAWSALWKRFGRLPFKRLLTPAVRYAEEGYPVTPTVGRLWKESYRKFRRCLKDDKFKYWFETFAPEGRAPRIGEIVALRDHGKTLKIIAETQGEAFYKGELAEKIDKFSKDTGGYIRKEDLENFQPEWMNPISINYRGYDVYEMPPNGQGITALMALNILKGFEFREKDSADTCHKQIEAIKLAFEDSLKYVTDAKKMKINIEDLLSEAYAEERRKQITETALMPKTYKDVNGGTVYLATADGEGNMVSYIQSNYMGFGSGLIVPGTGIALHNRGNSFSLDPNHINFLEPEKKPYHTIIPGFLMKDNKPVGPFGVMGAFMQPQGHIQVLMNFIDFGLNPQAALDAPRWFWTSGKSVSLEKEFSSNLAENLYERGHDVAYEIDTGVFGRGQIIWKNQEGVLFGGTDWRSDGTVYSW</sequence>
<dbReference type="RefSeq" id="WP_106009118.1">
    <property type="nucleotide sequence ID" value="NZ_PVXP01000015.1"/>
</dbReference>
<dbReference type="Gene3D" id="3.60.20.40">
    <property type="match status" value="1"/>
</dbReference>
<feature type="binding site" evidence="5">
    <location>
        <position position="438"/>
    </location>
    <ligand>
        <name>L-glutamate</name>
        <dbReference type="ChEBI" id="CHEBI:29985"/>
    </ligand>
</feature>
<comment type="subunit">
    <text evidence="6">This enzyme consists of two polypeptide chains, which are synthesized in precursor form from a single polypeptide.</text>
</comment>
<feature type="active site" description="Nucleophile" evidence="4">
    <location>
        <position position="355"/>
    </location>
</feature>
<dbReference type="Gene3D" id="1.10.246.130">
    <property type="match status" value="1"/>
</dbReference>
<reference evidence="7 8" key="1">
    <citation type="submission" date="2018-03" db="EMBL/GenBank/DDBJ databases">
        <title>Genome sequence of Clostridium luticellarii DSM 29923.</title>
        <authorList>
            <person name="Poehlein A."/>
            <person name="Daniel R."/>
        </authorList>
    </citation>
    <scope>NUCLEOTIDE SEQUENCE [LARGE SCALE GENOMIC DNA]</scope>
    <source>
        <strain evidence="7 8">DSM 29923</strain>
    </source>
</reference>
<dbReference type="NCBIfam" id="TIGR00066">
    <property type="entry name" value="g_glut_trans"/>
    <property type="match status" value="1"/>
</dbReference>
<comment type="caution">
    <text evidence="7">The sequence shown here is derived from an EMBL/GenBank/DDBJ whole genome shotgun (WGS) entry which is preliminary data.</text>
</comment>
<comment type="catalytic activity">
    <reaction evidence="1 6">
        <text>an S-substituted glutathione + H2O = an S-substituted L-cysteinylglycine + L-glutamate</text>
        <dbReference type="Rhea" id="RHEA:59468"/>
        <dbReference type="ChEBI" id="CHEBI:15377"/>
        <dbReference type="ChEBI" id="CHEBI:29985"/>
        <dbReference type="ChEBI" id="CHEBI:90779"/>
        <dbReference type="ChEBI" id="CHEBI:143103"/>
        <dbReference type="EC" id="3.4.19.13"/>
    </reaction>
</comment>
<dbReference type="EMBL" id="PVXP01000015">
    <property type="protein sequence ID" value="PRR85593.1"/>
    <property type="molecule type" value="Genomic_DNA"/>
</dbReference>
<gene>
    <name evidence="7" type="primary">ywrD</name>
    <name evidence="7" type="ORF">CLLU_15140</name>
</gene>
<keyword evidence="6" id="KW-0378">Hydrolase</keyword>
<dbReference type="PRINTS" id="PR01210">
    <property type="entry name" value="GGTRANSPTASE"/>
</dbReference>
<evidence type="ECO:0000256" key="1">
    <source>
        <dbReference type="ARBA" id="ARBA00001049"/>
    </source>
</evidence>
<dbReference type="EC" id="3.4.19.13" evidence="6"/>
<evidence type="ECO:0000256" key="5">
    <source>
        <dbReference type="PIRSR" id="PIRSR600101-2"/>
    </source>
</evidence>
<comment type="similarity">
    <text evidence="6">Belongs to the gamma-glutamyltransferase family.</text>
</comment>
<evidence type="ECO:0000256" key="2">
    <source>
        <dbReference type="ARBA" id="ARBA00001089"/>
    </source>
</evidence>
<dbReference type="InterPro" id="IPR043138">
    <property type="entry name" value="GGT_lsub"/>
</dbReference>
<dbReference type="GO" id="GO:0006750">
    <property type="term" value="P:glutathione biosynthetic process"/>
    <property type="evidence" value="ECO:0007669"/>
    <property type="project" value="UniProtKB-KW"/>
</dbReference>
<keyword evidence="6 7" id="KW-0012">Acyltransferase</keyword>
<evidence type="ECO:0000313" key="7">
    <source>
        <dbReference type="EMBL" id="PRR85593.1"/>
    </source>
</evidence>
<keyword evidence="6 7" id="KW-0808">Transferase</keyword>